<protein>
    <recommendedName>
        <fullName evidence="6">Clathrin light chain</fullName>
    </recommendedName>
</protein>
<evidence type="ECO:0000256" key="6">
    <source>
        <dbReference type="RuleBase" id="RU363137"/>
    </source>
</evidence>
<dbReference type="AlphaFoldDB" id="A0A7S3V999"/>
<dbReference type="GO" id="GO:0006886">
    <property type="term" value="P:intracellular protein transport"/>
    <property type="evidence" value="ECO:0007669"/>
    <property type="project" value="InterPro"/>
</dbReference>
<keyword evidence="5 6" id="KW-0968">Cytoplasmic vesicle</keyword>
<evidence type="ECO:0000256" key="4">
    <source>
        <dbReference type="ARBA" id="ARBA00023176"/>
    </source>
</evidence>
<dbReference type="EMBL" id="HBIO01012549">
    <property type="protein sequence ID" value="CAE0464915.1"/>
    <property type="molecule type" value="Transcribed_RNA"/>
</dbReference>
<name>A0A7S3V999_9STRA</name>
<evidence type="ECO:0000313" key="8">
    <source>
        <dbReference type="EMBL" id="CAE0464915.1"/>
    </source>
</evidence>
<dbReference type="GO" id="GO:0030130">
    <property type="term" value="C:clathrin coat of trans-Golgi network vesicle"/>
    <property type="evidence" value="ECO:0007669"/>
    <property type="project" value="InterPro"/>
</dbReference>
<comment type="similarity">
    <text evidence="2 6">Belongs to the clathrin light chain family.</text>
</comment>
<sequence>MDDQSGAFFQPMDDAPAAEEPIILGAPMDDFAGGGDYLGEIDAAPPAVFIPEEPQAFAAPVIVAPGVEEVDDEDDYEEPVAASEPSPMAVWNDSWQVTLKERKDEENAQKGSSVEAAESELSKFAAQRDAKREARMQTNRADEQDKLEAIDADLENDNSWQRVVKMVELNQDAAEGSLDCTRMKDVLILLKNDGDRAAILA</sequence>
<evidence type="ECO:0000256" key="5">
    <source>
        <dbReference type="ARBA" id="ARBA00023329"/>
    </source>
</evidence>
<evidence type="ECO:0000256" key="7">
    <source>
        <dbReference type="SAM" id="MobiDB-lite"/>
    </source>
</evidence>
<feature type="region of interest" description="Disordered" evidence="7">
    <location>
        <begin position="101"/>
        <end position="146"/>
    </location>
</feature>
<dbReference type="InterPro" id="IPR000996">
    <property type="entry name" value="Clathrin_L-chain"/>
</dbReference>
<evidence type="ECO:0000256" key="1">
    <source>
        <dbReference type="ARBA" id="ARBA00004180"/>
    </source>
</evidence>
<reference evidence="8" key="1">
    <citation type="submission" date="2021-01" db="EMBL/GenBank/DDBJ databases">
        <authorList>
            <person name="Corre E."/>
            <person name="Pelletier E."/>
            <person name="Niang G."/>
            <person name="Scheremetjew M."/>
            <person name="Finn R."/>
            <person name="Kale V."/>
            <person name="Holt S."/>
            <person name="Cochrane G."/>
            <person name="Meng A."/>
            <person name="Brown T."/>
            <person name="Cohen L."/>
        </authorList>
    </citation>
    <scope>NUCLEOTIDE SEQUENCE</scope>
    <source>
        <strain evidence="8">MM31A-1</strain>
    </source>
</reference>
<organism evidence="8">
    <name type="scientific">Chaetoceros debilis</name>
    <dbReference type="NCBI Taxonomy" id="122233"/>
    <lineage>
        <taxon>Eukaryota</taxon>
        <taxon>Sar</taxon>
        <taxon>Stramenopiles</taxon>
        <taxon>Ochrophyta</taxon>
        <taxon>Bacillariophyta</taxon>
        <taxon>Coscinodiscophyceae</taxon>
        <taxon>Chaetocerotophycidae</taxon>
        <taxon>Chaetocerotales</taxon>
        <taxon>Chaetocerotaceae</taxon>
        <taxon>Chaetoceros</taxon>
    </lineage>
</organism>
<feature type="compositionally biased region" description="Basic and acidic residues" evidence="7">
    <location>
        <begin position="126"/>
        <end position="146"/>
    </location>
</feature>
<accession>A0A7S3V999</accession>
<comment type="function">
    <text evidence="6">Clathrin is the major protein of the polyhedral coat of coated pits and vesicles.</text>
</comment>
<dbReference type="GO" id="GO:0016192">
    <property type="term" value="P:vesicle-mediated transport"/>
    <property type="evidence" value="ECO:0007669"/>
    <property type="project" value="InterPro"/>
</dbReference>
<dbReference type="Pfam" id="PF01086">
    <property type="entry name" value="Clathrin_lg_ch"/>
    <property type="match status" value="1"/>
</dbReference>
<proteinExistence type="inferred from homology"/>
<keyword evidence="4 6" id="KW-0168">Coated pit</keyword>
<gene>
    <name evidence="8" type="ORF">CDEB00056_LOCUS9756</name>
</gene>
<keyword evidence="3 6" id="KW-0472">Membrane</keyword>
<dbReference type="GO" id="GO:0030132">
    <property type="term" value="C:clathrin coat of coated pit"/>
    <property type="evidence" value="ECO:0007669"/>
    <property type="project" value="InterPro"/>
</dbReference>
<evidence type="ECO:0000256" key="2">
    <source>
        <dbReference type="ARBA" id="ARBA00005263"/>
    </source>
</evidence>
<dbReference type="GO" id="GO:0005198">
    <property type="term" value="F:structural molecule activity"/>
    <property type="evidence" value="ECO:0007669"/>
    <property type="project" value="InterPro"/>
</dbReference>
<evidence type="ECO:0000256" key="3">
    <source>
        <dbReference type="ARBA" id="ARBA00023136"/>
    </source>
</evidence>
<comment type="subcellular location">
    <subcellularLocation>
        <location evidence="1 6">Cytoplasmic vesicle membrane</location>
        <topology evidence="1 6">Peripheral membrane protein</topology>
        <orientation evidence="1 6">Cytoplasmic side</orientation>
    </subcellularLocation>
    <subcellularLocation>
        <location evidence="6">Membrane</location>
        <location evidence="6">Coated pit</location>
        <topology evidence="6">Peripheral membrane protein</topology>
        <orientation evidence="6">Cytoplasmic side</orientation>
    </subcellularLocation>
    <text evidence="6">Cytoplasmic face of coated pits and vesicles.</text>
</comment>